<sequence>MVNKIRVLRGFVISNKMQKSIVVTVDRLVKHPIYRKFIKRTTKFYVHDVNNESSVGDLVEFRECRPISKMKSWMMTAIIKRANVS</sequence>
<dbReference type="NCBIfam" id="NF004123">
    <property type="entry name" value="PRK05610.1"/>
    <property type="match status" value="1"/>
</dbReference>
<dbReference type="Gene3D" id="2.40.50.140">
    <property type="entry name" value="Nucleic acid-binding proteins"/>
    <property type="match status" value="1"/>
</dbReference>
<name>E8Q5Y6_BLOVB</name>
<dbReference type="GO" id="GO:0003735">
    <property type="term" value="F:structural constituent of ribosome"/>
    <property type="evidence" value="ECO:0007669"/>
    <property type="project" value="UniProtKB-UniRule"/>
</dbReference>
<keyword evidence="3 6" id="KW-0694">RNA-binding</keyword>
<dbReference type="NCBIfam" id="TIGR03635">
    <property type="entry name" value="uS17_bact"/>
    <property type="match status" value="1"/>
</dbReference>
<keyword evidence="5 6" id="KW-0687">Ribonucleoprotein</keyword>
<organism evidence="7 8">
    <name type="scientific">Blochmanniella vafra (strain BVAF)</name>
    <dbReference type="NCBI Taxonomy" id="859654"/>
    <lineage>
        <taxon>Bacteria</taxon>
        <taxon>Pseudomonadati</taxon>
        <taxon>Pseudomonadota</taxon>
        <taxon>Gammaproteobacteria</taxon>
        <taxon>Enterobacterales</taxon>
        <taxon>Enterobacteriaceae</taxon>
        <taxon>ant endosymbionts</taxon>
        <taxon>Candidatus Blochmanniella</taxon>
    </lineage>
</organism>
<reference evidence="7 8" key="1">
    <citation type="journal article" date="2010" name="BMC Genomics">
        <title>Unprecedented loss of ammonia assimilation capability in a urease-encoding bacterial mutualist.</title>
        <authorList>
            <person name="Williams L.E."/>
            <person name="Wernegreen J.J."/>
        </authorList>
    </citation>
    <scope>NUCLEOTIDE SEQUENCE [LARGE SCALE GENOMIC DNA]</scope>
    <source>
        <strain evidence="7 8">BVAF</strain>
    </source>
</reference>
<proteinExistence type="inferred from homology"/>
<keyword evidence="2 6" id="KW-0699">rRNA-binding</keyword>
<dbReference type="STRING" id="859654.BVAF_201"/>
<comment type="function">
    <text evidence="6">One of the primary rRNA binding proteins, it binds specifically to the 5'-end of 16S ribosomal RNA.</text>
</comment>
<gene>
    <name evidence="6 7" type="primary">rpsQ</name>
    <name evidence="7" type="ordered locus">BVAF_201</name>
</gene>
<accession>E8Q5Y6</accession>
<keyword evidence="4 6" id="KW-0689">Ribosomal protein</keyword>
<dbReference type="InterPro" id="IPR000266">
    <property type="entry name" value="Ribosomal_uS17"/>
</dbReference>
<dbReference type="HAMAP" id="MF_01345_B">
    <property type="entry name" value="Ribosomal_uS17_B"/>
    <property type="match status" value="1"/>
</dbReference>
<evidence type="ECO:0000313" key="8">
    <source>
        <dbReference type="Proteomes" id="UP000007464"/>
    </source>
</evidence>
<dbReference type="PANTHER" id="PTHR10744:SF1">
    <property type="entry name" value="SMALL RIBOSOMAL SUBUNIT PROTEIN US17M"/>
    <property type="match status" value="1"/>
</dbReference>
<evidence type="ECO:0000256" key="6">
    <source>
        <dbReference type="HAMAP-Rule" id="MF_01345"/>
    </source>
</evidence>
<dbReference type="HOGENOM" id="CLU_073626_1_1_6"/>
<dbReference type="RefSeq" id="WP_013516527.1">
    <property type="nucleotide sequence ID" value="NC_014909.2"/>
</dbReference>
<evidence type="ECO:0000256" key="5">
    <source>
        <dbReference type="ARBA" id="ARBA00023274"/>
    </source>
</evidence>
<evidence type="ECO:0000256" key="4">
    <source>
        <dbReference type="ARBA" id="ARBA00022980"/>
    </source>
</evidence>
<evidence type="ECO:0000256" key="1">
    <source>
        <dbReference type="ARBA" id="ARBA00010254"/>
    </source>
</evidence>
<dbReference type="CDD" id="cd00364">
    <property type="entry name" value="Ribosomal_uS17"/>
    <property type="match status" value="1"/>
</dbReference>
<evidence type="ECO:0000313" key="7">
    <source>
        <dbReference type="EMBL" id="ADV33602.1"/>
    </source>
</evidence>
<dbReference type="PANTHER" id="PTHR10744">
    <property type="entry name" value="40S RIBOSOMAL PROTEIN S11 FAMILY MEMBER"/>
    <property type="match status" value="1"/>
</dbReference>
<keyword evidence="8" id="KW-1185">Reference proteome</keyword>
<dbReference type="AlphaFoldDB" id="E8Q5Y6"/>
<dbReference type="KEGG" id="bva:BVAF_201"/>
<dbReference type="GO" id="GO:0022627">
    <property type="term" value="C:cytosolic small ribosomal subunit"/>
    <property type="evidence" value="ECO:0007669"/>
    <property type="project" value="UniProtKB-UniRule"/>
</dbReference>
<evidence type="ECO:0000256" key="3">
    <source>
        <dbReference type="ARBA" id="ARBA00022884"/>
    </source>
</evidence>
<dbReference type="EMBL" id="CP002189">
    <property type="protein sequence ID" value="ADV33602.1"/>
    <property type="molecule type" value="Genomic_DNA"/>
</dbReference>
<dbReference type="InterPro" id="IPR019984">
    <property type="entry name" value="Ribosomal_uS17_bact/chlr"/>
</dbReference>
<dbReference type="InterPro" id="IPR012340">
    <property type="entry name" value="NA-bd_OB-fold"/>
</dbReference>
<comment type="subunit">
    <text evidence="6">Part of the 30S ribosomal subunit.</text>
</comment>
<protein>
    <recommendedName>
        <fullName evidence="6">Small ribosomal subunit protein uS17</fullName>
    </recommendedName>
</protein>
<comment type="similarity">
    <text evidence="1 6">Belongs to the universal ribosomal protein uS17 family.</text>
</comment>
<dbReference type="Pfam" id="PF00366">
    <property type="entry name" value="Ribosomal_S17"/>
    <property type="match status" value="1"/>
</dbReference>
<dbReference type="PRINTS" id="PR00973">
    <property type="entry name" value="RIBOSOMALS17"/>
</dbReference>
<dbReference type="Proteomes" id="UP000007464">
    <property type="component" value="Chromosome"/>
</dbReference>
<dbReference type="OrthoDB" id="9811714at2"/>
<dbReference type="GO" id="GO:0019843">
    <property type="term" value="F:rRNA binding"/>
    <property type="evidence" value="ECO:0007669"/>
    <property type="project" value="UniProtKB-UniRule"/>
</dbReference>
<dbReference type="SUPFAM" id="SSF50249">
    <property type="entry name" value="Nucleic acid-binding proteins"/>
    <property type="match status" value="1"/>
</dbReference>
<evidence type="ECO:0000256" key="2">
    <source>
        <dbReference type="ARBA" id="ARBA00022730"/>
    </source>
</evidence>
<dbReference type="GO" id="GO:0006412">
    <property type="term" value="P:translation"/>
    <property type="evidence" value="ECO:0007669"/>
    <property type="project" value="UniProtKB-UniRule"/>
</dbReference>